<keyword evidence="2" id="KW-0456">Lyase</keyword>
<proteinExistence type="predicted"/>
<dbReference type="PROSITE" id="PS51257">
    <property type="entry name" value="PROKAR_LIPOPROTEIN"/>
    <property type="match status" value="1"/>
</dbReference>
<comment type="caution">
    <text evidence="2">The sequence shown here is derived from an EMBL/GenBank/DDBJ whole genome shotgun (WGS) entry which is preliminary data.</text>
</comment>
<gene>
    <name evidence="2" type="ORF">GCM10009559_76130</name>
</gene>
<dbReference type="EMBL" id="BAAAHP010000309">
    <property type="protein sequence ID" value="GAA0907407.1"/>
    <property type="molecule type" value="Genomic_DNA"/>
</dbReference>
<keyword evidence="3" id="KW-1185">Reference proteome</keyword>
<organism evidence="2 3">
    <name type="scientific">Pseudonocardia zijingensis</name>
    <dbReference type="NCBI Taxonomy" id="153376"/>
    <lineage>
        <taxon>Bacteria</taxon>
        <taxon>Bacillati</taxon>
        <taxon>Actinomycetota</taxon>
        <taxon>Actinomycetes</taxon>
        <taxon>Pseudonocardiales</taxon>
        <taxon>Pseudonocardiaceae</taxon>
        <taxon>Pseudonocardia</taxon>
    </lineage>
</organism>
<feature type="signal peptide" evidence="1">
    <location>
        <begin position="1"/>
        <end position="21"/>
    </location>
</feature>
<accession>A0ABN1NHS8</accession>
<dbReference type="Proteomes" id="UP001499967">
    <property type="component" value="Unassembled WGS sequence"/>
</dbReference>
<evidence type="ECO:0000313" key="3">
    <source>
        <dbReference type="Proteomes" id="UP001499967"/>
    </source>
</evidence>
<evidence type="ECO:0000313" key="2">
    <source>
        <dbReference type="EMBL" id="GAA0907407.1"/>
    </source>
</evidence>
<dbReference type="Pfam" id="PF14099">
    <property type="entry name" value="Polysacc_lyase"/>
    <property type="match status" value="1"/>
</dbReference>
<sequence>MHVRRRLAPALLALAFLAACSAEEPSDAPQIPASALLLWTGDLETGDLSQFMDTPWNRVGGPPPEVVEEPVRGGRYAVELAIVRTTGPDDGICCGSRNELEPKFREIESGEDLWFTFSTYLLEGFPVNYSEFQTITQFKQNFDGSPPLELGVQEGAFQIDGGYGHPDGPRTFSIPVGEAATGRWNDWLLHVRFSPDPAVGFVEVWRDGQLMLPKYSPPGGTMYVNPDDGSARSSVKTGYYRDRTIDSVGRIVFDEWRIGTTREVVERAYQPATGQATG</sequence>
<dbReference type="InterPro" id="IPR025975">
    <property type="entry name" value="Polysacc_lyase"/>
</dbReference>
<dbReference type="GO" id="GO:0016829">
    <property type="term" value="F:lyase activity"/>
    <property type="evidence" value="ECO:0007669"/>
    <property type="project" value="UniProtKB-KW"/>
</dbReference>
<feature type="chain" id="PRO_5046018864" evidence="1">
    <location>
        <begin position="22"/>
        <end position="278"/>
    </location>
</feature>
<keyword evidence="1" id="KW-0732">Signal</keyword>
<protein>
    <submittedName>
        <fullName evidence="2">Polysaccharide lyase</fullName>
    </submittedName>
</protein>
<dbReference type="Gene3D" id="2.60.120.200">
    <property type="match status" value="1"/>
</dbReference>
<name>A0ABN1NHS8_9PSEU</name>
<reference evidence="2 3" key="1">
    <citation type="journal article" date="2019" name="Int. J. Syst. Evol. Microbiol.">
        <title>The Global Catalogue of Microorganisms (GCM) 10K type strain sequencing project: providing services to taxonomists for standard genome sequencing and annotation.</title>
        <authorList>
            <consortium name="The Broad Institute Genomics Platform"/>
            <consortium name="The Broad Institute Genome Sequencing Center for Infectious Disease"/>
            <person name="Wu L."/>
            <person name="Ma J."/>
        </authorList>
    </citation>
    <scope>NUCLEOTIDE SEQUENCE [LARGE SCALE GENOMIC DNA]</scope>
    <source>
        <strain evidence="2 3">JCM 11117</strain>
    </source>
</reference>
<evidence type="ECO:0000256" key="1">
    <source>
        <dbReference type="SAM" id="SignalP"/>
    </source>
</evidence>